<keyword evidence="5 6" id="KW-0472">Membrane</keyword>
<feature type="transmembrane region" description="Helical" evidence="6">
    <location>
        <begin position="43"/>
        <end position="62"/>
    </location>
</feature>
<evidence type="ECO:0000313" key="8">
    <source>
        <dbReference type="EMBL" id="SFV52607.1"/>
    </source>
</evidence>
<evidence type="ECO:0000256" key="1">
    <source>
        <dbReference type="ARBA" id="ARBA00004651"/>
    </source>
</evidence>
<dbReference type="AlphaFoldDB" id="A0A1W1BGH4"/>
<proteinExistence type="predicted"/>
<keyword evidence="3 6" id="KW-0812">Transmembrane</keyword>
<evidence type="ECO:0000256" key="4">
    <source>
        <dbReference type="ARBA" id="ARBA00022989"/>
    </source>
</evidence>
<protein>
    <submittedName>
        <fullName evidence="8">Na+/H+ antiporter</fullName>
    </submittedName>
</protein>
<dbReference type="PANTHER" id="PTHR43478:SF1">
    <property type="entry name" value="NA+_H+ ANTIPORTER NHAC-LIKE C-TERMINAL DOMAIN-CONTAINING PROTEIN"/>
    <property type="match status" value="1"/>
</dbReference>
<sequence>MIGAVISGGIFGDHVSPISDTTIISSMASGCDHIEHVRTQMPYALIVAGVTSVLYLFMGLIMV</sequence>
<evidence type="ECO:0000256" key="6">
    <source>
        <dbReference type="SAM" id="Phobius"/>
    </source>
</evidence>
<reference evidence="8" key="1">
    <citation type="submission" date="2016-10" db="EMBL/GenBank/DDBJ databases">
        <authorList>
            <person name="de Groot N.N."/>
        </authorList>
    </citation>
    <scope>NUCLEOTIDE SEQUENCE</scope>
</reference>
<dbReference type="GO" id="GO:0005886">
    <property type="term" value="C:plasma membrane"/>
    <property type="evidence" value="ECO:0007669"/>
    <property type="project" value="UniProtKB-SubCell"/>
</dbReference>
<feature type="domain" description="Na+/H+ antiporter NhaC-like C-terminal" evidence="7">
    <location>
        <begin position="1"/>
        <end position="60"/>
    </location>
</feature>
<keyword evidence="4 6" id="KW-1133">Transmembrane helix</keyword>
<evidence type="ECO:0000256" key="5">
    <source>
        <dbReference type="ARBA" id="ARBA00023136"/>
    </source>
</evidence>
<comment type="subcellular location">
    <subcellularLocation>
        <location evidence="1">Cell membrane</location>
        <topology evidence="1">Multi-pass membrane protein</topology>
    </subcellularLocation>
</comment>
<evidence type="ECO:0000256" key="2">
    <source>
        <dbReference type="ARBA" id="ARBA00022475"/>
    </source>
</evidence>
<accession>A0A1W1BGH4</accession>
<keyword evidence="2" id="KW-1003">Cell membrane</keyword>
<dbReference type="Pfam" id="PF03553">
    <property type="entry name" value="Na_H_antiporter"/>
    <property type="match status" value="1"/>
</dbReference>
<organism evidence="8">
    <name type="scientific">hydrothermal vent metagenome</name>
    <dbReference type="NCBI Taxonomy" id="652676"/>
    <lineage>
        <taxon>unclassified sequences</taxon>
        <taxon>metagenomes</taxon>
        <taxon>ecological metagenomes</taxon>
    </lineage>
</organism>
<evidence type="ECO:0000259" key="7">
    <source>
        <dbReference type="Pfam" id="PF03553"/>
    </source>
</evidence>
<dbReference type="EMBL" id="FPHN01000010">
    <property type="protein sequence ID" value="SFV52607.1"/>
    <property type="molecule type" value="Genomic_DNA"/>
</dbReference>
<evidence type="ECO:0000256" key="3">
    <source>
        <dbReference type="ARBA" id="ARBA00022692"/>
    </source>
</evidence>
<gene>
    <name evidence="8" type="ORF">MNB_SV-14-831</name>
</gene>
<dbReference type="InterPro" id="IPR018461">
    <property type="entry name" value="Na/H_Antiport_NhaC-like_C"/>
</dbReference>
<dbReference type="PANTHER" id="PTHR43478">
    <property type="entry name" value="NA+/H+ ANTIPORTER-RELATED"/>
    <property type="match status" value="1"/>
</dbReference>
<name>A0A1W1BGH4_9ZZZZ</name>